<dbReference type="InterPro" id="IPR001940">
    <property type="entry name" value="Peptidase_S1C"/>
</dbReference>
<dbReference type="PANTHER" id="PTHR43343">
    <property type="entry name" value="PEPTIDASE S12"/>
    <property type="match status" value="1"/>
</dbReference>
<dbReference type="RefSeq" id="WP_200392014.1">
    <property type="nucleotide sequence ID" value="NZ_JAENIO010000027.1"/>
</dbReference>
<evidence type="ECO:0000313" key="5">
    <source>
        <dbReference type="EMBL" id="MBK1834578.1"/>
    </source>
</evidence>
<protein>
    <submittedName>
        <fullName evidence="5">Trypsin-like peptidase domain-containing protein</fullName>
    </submittedName>
</protein>
<dbReference type="InterPro" id="IPR051201">
    <property type="entry name" value="Chloro_Bact_Ser_Proteases"/>
</dbReference>
<accession>A0A934RPI0</accession>
<evidence type="ECO:0000313" key="6">
    <source>
        <dbReference type="Proteomes" id="UP000604083"/>
    </source>
</evidence>
<evidence type="ECO:0000256" key="1">
    <source>
        <dbReference type="ARBA" id="ARBA00022670"/>
    </source>
</evidence>
<dbReference type="GO" id="GO:0006508">
    <property type="term" value="P:proteolysis"/>
    <property type="evidence" value="ECO:0007669"/>
    <property type="project" value="UniProtKB-KW"/>
</dbReference>
<dbReference type="GO" id="GO:0004252">
    <property type="term" value="F:serine-type endopeptidase activity"/>
    <property type="evidence" value="ECO:0007669"/>
    <property type="project" value="InterPro"/>
</dbReference>
<reference evidence="5" key="1">
    <citation type="submission" date="2021-01" db="EMBL/GenBank/DDBJ databases">
        <title>Modified the classification status of verrucomicrobia.</title>
        <authorList>
            <person name="Feng X."/>
        </authorList>
    </citation>
    <scope>NUCLEOTIDE SEQUENCE</scope>
    <source>
        <strain evidence="5">KCTC 12986</strain>
    </source>
</reference>
<keyword evidence="2" id="KW-0378">Hydrolase</keyword>
<proteinExistence type="predicted"/>
<keyword evidence="1" id="KW-0645">Protease</keyword>
<dbReference type="Pfam" id="PF13365">
    <property type="entry name" value="Trypsin_2"/>
    <property type="match status" value="1"/>
</dbReference>
<feature type="signal peptide" evidence="4">
    <location>
        <begin position="1"/>
        <end position="20"/>
    </location>
</feature>
<dbReference type="Gene3D" id="2.40.10.120">
    <property type="match status" value="1"/>
</dbReference>
<dbReference type="InterPro" id="IPR009003">
    <property type="entry name" value="Peptidase_S1_PA"/>
</dbReference>
<dbReference type="PRINTS" id="PR00834">
    <property type="entry name" value="PROTEASES2C"/>
</dbReference>
<dbReference type="EMBL" id="JAENIO010000027">
    <property type="protein sequence ID" value="MBK1834578.1"/>
    <property type="molecule type" value="Genomic_DNA"/>
</dbReference>
<dbReference type="PANTHER" id="PTHR43343:SF3">
    <property type="entry name" value="PROTEASE DO-LIKE 8, CHLOROPLASTIC"/>
    <property type="match status" value="1"/>
</dbReference>
<feature type="region of interest" description="Disordered" evidence="3">
    <location>
        <begin position="311"/>
        <end position="381"/>
    </location>
</feature>
<evidence type="ECO:0000256" key="2">
    <source>
        <dbReference type="ARBA" id="ARBA00022801"/>
    </source>
</evidence>
<dbReference type="Proteomes" id="UP000604083">
    <property type="component" value="Unassembled WGS sequence"/>
</dbReference>
<name>A0A934RPI0_9BACT</name>
<sequence length="381" mass="39974">MTRLLLPLLLLGTQASLLSGAPETHPTTIKTLAAQSSIPPSLRVFDELALMREQQTAFDAVGPTAPPFVELAPGLDTKRAPFPVHVDSTPAAEARPTDLYDRHAPATFLLNRLYQCGKCDHWHSGGGGTAFGISADGLIATNAHIFEGAGKDDRFVIVTIDGEVRPVVDILAADGDNDVAVARVALPEGESLPHYELTSLPPTGSSIFVLSHPAGRNWVLTSGVVSRHHMIYPEGAKGPAVQRVAIDADFARGSSGAPVLDTQGRVVSLVASTNSVYYKGQQGKNDEGGNPLQMVFHDTVPIKSLLALQGEEEPVSPPEVVAATPAQPENADSPQEAEPPAATSPVEDTPVEDTPAAEAPAEEAPVEDSSPRESAATAPTR</sequence>
<comment type="caution">
    <text evidence="5">The sequence shown here is derived from an EMBL/GenBank/DDBJ whole genome shotgun (WGS) entry which is preliminary data.</text>
</comment>
<keyword evidence="4" id="KW-0732">Signal</keyword>
<evidence type="ECO:0000256" key="3">
    <source>
        <dbReference type="SAM" id="MobiDB-lite"/>
    </source>
</evidence>
<feature type="chain" id="PRO_5038079428" evidence="4">
    <location>
        <begin position="21"/>
        <end position="381"/>
    </location>
</feature>
<evidence type="ECO:0000256" key="4">
    <source>
        <dbReference type="SAM" id="SignalP"/>
    </source>
</evidence>
<dbReference type="AlphaFoldDB" id="A0A934RPI0"/>
<keyword evidence="6" id="KW-1185">Reference proteome</keyword>
<dbReference type="SUPFAM" id="SSF50494">
    <property type="entry name" value="Trypsin-like serine proteases"/>
    <property type="match status" value="1"/>
</dbReference>
<organism evidence="5 6">
    <name type="scientific">Roseibacillus ishigakijimensis</name>
    <dbReference type="NCBI Taxonomy" id="454146"/>
    <lineage>
        <taxon>Bacteria</taxon>
        <taxon>Pseudomonadati</taxon>
        <taxon>Verrucomicrobiota</taxon>
        <taxon>Verrucomicrobiia</taxon>
        <taxon>Verrucomicrobiales</taxon>
        <taxon>Verrucomicrobiaceae</taxon>
        <taxon>Roseibacillus</taxon>
    </lineage>
</organism>
<gene>
    <name evidence="5" type="ORF">JIN78_10945</name>
</gene>